<reference evidence="2" key="1">
    <citation type="submission" date="2014-09" db="EMBL/GenBank/DDBJ databases">
        <authorList>
            <person name="Gomez-Valero L."/>
        </authorList>
    </citation>
    <scope>NUCLEOTIDE SEQUENCE [LARGE SCALE GENOMIC DNA]</scope>
    <source>
        <strain evidence="2">ATCC35250</strain>
    </source>
</reference>
<keyword evidence="2" id="KW-1185">Reference proteome</keyword>
<dbReference type="KEGG" id="lha:LHA_1144"/>
<evidence type="ECO:0000313" key="1">
    <source>
        <dbReference type="EMBL" id="CEK10199.1"/>
    </source>
</evidence>
<proteinExistence type="predicted"/>
<dbReference type="PATRIC" id="fig|449.7.peg.3155"/>
<organism evidence="1 2">
    <name type="scientific">Legionella hackeliae</name>
    <dbReference type="NCBI Taxonomy" id="449"/>
    <lineage>
        <taxon>Bacteria</taxon>
        <taxon>Pseudomonadati</taxon>
        <taxon>Pseudomonadota</taxon>
        <taxon>Gammaproteobacteria</taxon>
        <taxon>Legionellales</taxon>
        <taxon>Legionellaceae</taxon>
        <taxon>Legionella</taxon>
    </lineage>
</organism>
<gene>
    <name evidence="1" type="ORF">LHA_1144</name>
</gene>
<dbReference type="RefSeq" id="WP_045105608.1">
    <property type="nucleotide sequence ID" value="NZ_LN681225.1"/>
</dbReference>
<dbReference type="EMBL" id="LN681225">
    <property type="protein sequence ID" value="CEK10199.1"/>
    <property type="molecule type" value="Genomic_DNA"/>
</dbReference>
<dbReference type="OrthoDB" id="5634863at2"/>
<dbReference type="HOGENOM" id="CLU_494165_0_0_6"/>
<dbReference type="AlphaFoldDB" id="A0A0A8UTW7"/>
<sequence>MKRRSLARLITNDLADLAFLLTDVIASEESIRFMMTMFKDKKALINIEHVHKDQFLKYLEKRVTDEGLFSKEGHHQFLVEVGYRSKAKQRDPATIHYCGLDLFIRPGLPPIAFVADHYRLHGGYYGEFQAISQKLGVQFVVVGGGVYQADSVHCPIFTFMHLLLTAKDKELLSFLESKVGDNKSLDVVNITWDDLPPSYVQYPQSMTTIWDYVDKVKKKESLPPHIPSKLLSESAFAEKVSPGFSPIQSKDPGLNNKMRSKGVKYLAADYAGMAVLELEKNPEVYTDQMLIDICYKERYPLIHQMLTKALYIEQTYPWKEKIDKSHPLFELAFAHGPVLEFCLSKPGFGKIFNDEAILLLMQKGFLDPAIFFTKLTRVSSSIELDLQIVNFVVGNLPACSFLAKALINEDKVDKQLLLTVLFSTKTKAFFQDTLLTDLFMTGHISLSMIDKILPYKIDKQLFKQLNHNTRMEYLKMLFFASETMKEEKFLEVKTTTPSTLITASKLEDVEEENAEHTDFDQDLFTVPEVKTVKPTESAKKPGINVGLLIQSMTNGGILQSPTLSHVEHPEKSKSVEIKVNVL</sequence>
<dbReference type="STRING" id="449.LHA_1144"/>
<accession>A0A0A8UTW7</accession>
<dbReference type="Proteomes" id="UP000032803">
    <property type="component" value="Chromosome I"/>
</dbReference>
<evidence type="ECO:0000313" key="2">
    <source>
        <dbReference type="Proteomes" id="UP000032803"/>
    </source>
</evidence>
<name>A0A0A8UTW7_LEGHA</name>
<protein>
    <submittedName>
        <fullName evidence="1">Uncharacterized protein</fullName>
    </submittedName>
</protein>